<protein>
    <submittedName>
        <fullName evidence="1">3351_t:CDS:1</fullName>
    </submittedName>
</protein>
<organism evidence="1 2">
    <name type="scientific">Scutellospora calospora</name>
    <dbReference type="NCBI Taxonomy" id="85575"/>
    <lineage>
        <taxon>Eukaryota</taxon>
        <taxon>Fungi</taxon>
        <taxon>Fungi incertae sedis</taxon>
        <taxon>Mucoromycota</taxon>
        <taxon>Glomeromycotina</taxon>
        <taxon>Glomeromycetes</taxon>
        <taxon>Diversisporales</taxon>
        <taxon>Gigasporaceae</taxon>
        <taxon>Scutellospora</taxon>
    </lineage>
</organism>
<comment type="caution">
    <text evidence="1">The sequence shown here is derived from an EMBL/GenBank/DDBJ whole genome shotgun (WGS) entry which is preliminary data.</text>
</comment>
<dbReference type="EMBL" id="CAJVPM010000240">
    <property type="protein sequence ID" value="CAG8439158.1"/>
    <property type="molecule type" value="Genomic_DNA"/>
</dbReference>
<evidence type="ECO:0000313" key="2">
    <source>
        <dbReference type="Proteomes" id="UP000789860"/>
    </source>
</evidence>
<gene>
    <name evidence="1" type="ORF">SCALOS_LOCUS496</name>
</gene>
<evidence type="ECO:0000313" key="1">
    <source>
        <dbReference type="EMBL" id="CAG8439158.1"/>
    </source>
</evidence>
<accession>A0ACA9JW02</accession>
<sequence length="129" mass="14477">MITDNIKVLLLDNVNQAAINILTLEGYQVEAYSETLSEDVLIAKIHDIHCVGIQSKTKLTKNILLKVKKLLVISCFCTNTSQIDLKTATSQKITVFNSSFGYSRSVAELVIAEIIMLSRYIDNYNIKIH</sequence>
<dbReference type="Proteomes" id="UP000789860">
    <property type="component" value="Unassembled WGS sequence"/>
</dbReference>
<proteinExistence type="predicted"/>
<name>A0ACA9JW02_9GLOM</name>
<reference evidence="1" key="1">
    <citation type="submission" date="2021-06" db="EMBL/GenBank/DDBJ databases">
        <authorList>
            <person name="Kallberg Y."/>
            <person name="Tangrot J."/>
            <person name="Rosling A."/>
        </authorList>
    </citation>
    <scope>NUCLEOTIDE SEQUENCE</scope>
    <source>
        <strain evidence="1">AU212A</strain>
    </source>
</reference>
<keyword evidence="2" id="KW-1185">Reference proteome</keyword>